<evidence type="ECO:0000256" key="1">
    <source>
        <dbReference type="SAM" id="MobiDB-lite"/>
    </source>
</evidence>
<feature type="compositionally biased region" description="Acidic residues" evidence="1">
    <location>
        <begin position="1"/>
        <end position="21"/>
    </location>
</feature>
<evidence type="ECO:0000259" key="2">
    <source>
        <dbReference type="Pfam" id="PF02464"/>
    </source>
</evidence>
<organism evidence="3 4">
    <name type="scientific">Halorubrum saccharovorum</name>
    <dbReference type="NCBI Taxonomy" id="2248"/>
    <lineage>
        <taxon>Archaea</taxon>
        <taxon>Methanobacteriati</taxon>
        <taxon>Methanobacteriota</taxon>
        <taxon>Stenosarchaea group</taxon>
        <taxon>Halobacteria</taxon>
        <taxon>Halobacteriales</taxon>
        <taxon>Haloferacaceae</taxon>
        <taxon>Halorubrum</taxon>
    </lineage>
</organism>
<dbReference type="NCBIfam" id="TIGR00199">
    <property type="entry name" value="PncC_domain"/>
    <property type="match status" value="1"/>
</dbReference>
<comment type="caution">
    <text evidence="3">The sequence shown here is derived from an EMBL/GenBank/DDBJ whole genome shotgun (WGS) entry which is preliminary data.</text>
</comment>
<evidence type="ECO:0000313" key="4">
    <source>
        <dbReference type="Proteomes" id="UP000053331"/>
    </source>
</evidence>
<dbReference type="Pfam" id="PF02464">
    <property type="entry name" value="CinA"/>
    <property type="match status" value="1"/>
</dbReference>
<dbReference type="Proteomes" id="UP000053331">
    <property type="component" value="Unassembled WGS sequence"/>
</dbReference>
<accession>A0A0F8AVR4</accession>
<feature type="region of interest" description="Disordered" evidence="1">
    <location>
        <begin position="1"/>
        <end position="24"/>
    </location>
</feature>
<dbReference type="InterPro" id="IPR036653">
    <property type="entry name" value="CinA-like_C"/>
</dbReference>
<proteinExistence type="predicted"/>
<dbReference type="AlphaFoldDB" id="A0A0F8AVR4"/>
<dbReference type="OrthoDB" id="305448at2157"/>
<protein>
    <submittedName>
        <fullName evidence="3">Damage-inducible protein CinA</fullName>
    </submittedName>
</protein>
<dbReference type="InterPro" id="IPR008136">
    <property type="entry name" value="CinA_C"/>
</dbReference>
<gene>
    <name evidence="3" type="ORF">FK85_24385</name>
</gene>
<feature type="domain" description="CinA C-terminal" evidence="2">
    <location>
        <begin position="21"/>
        <end position="179"/>
    </location>
</feature>
<dbReference type="Gene3D" id="3.90.950.20">
    <property type="entry name" value="CinA-like"/>
    <property type="match status" value="1"/>
</dbReference>
<dbReference type="SUPFAM" id="SSF142433">
    <property type="entry name" value="CinA-like"/>
    <property type="match status" value="1"/>
</dbReference>
<keyword evidence="4" id="KW-1185">Reference proteome</keyword>
<sequence length="187" mass="19518">MDESGSGEEIGETEEIDESAPIEETLGDLLTERGETLATAESLTGGLVGSRVTDAPGASAYFDRGFVTYAYDAKRELLGVSRESLDAEGAVSAPVAEQLAAGARDRADTTWAIATTGIAGPDGGTEEKPVGLVYVGVAHAAPWGTEESFVRTERVVLDGDRSTVKRKAVDTALDALVRTVREVDAGE</sequence>
<name>A0A0F8AVR4_9EURY</name>
<evidence type="ECO:0000313" key="3">
    <source>
        <dbReference type="EMBL" id="KKF39971.1"/>
    </source>
</evidence>
<dbReference type="RefSeq" id="WP_050023516.1">
    <property type="nucleotide sequence ID" value="NZ_JNFH02000006.1"/>
</dbReference>
<reference evidence="3 4" key="1">
    <citation type="journal article" date="2015" name="Genome Announc.">
        <title>Draft genome sequence of a Halorubrum H3 strain isolated from the burlinskoye salt lake (Altai Krai, Russia).</title>
        <authorList>
            <person name="Rozanov A.S."/>
            <person name="Bryanskaya A.V."/>
            <person name="Malup T.K."/>
            <person name="Kotenko A.V."/>
            <person name="Peltek S.E."/>
        </authorList>
    </citation>
    <scope>NUCLEOTIDE SEQUENCE [LARGE SCALE GENOMIC DNA]</scope>
    <source>
        <strain evidence="3 4">H3</strain>
    </source>
</reference>
<dbReference type="EMBL" id="JNFH02000006">
    <property type="protein sequence ID" value="KKF39971.1"/>
    <property type="molecule type" value="Genomic_DNA"/>
</dbReference>